<dbReference type="RefSeq" id="WP_285981575.1">
    <property type="nucleotide sequence ID" value="NZ_JASVDS010000002.1"/>
</dbReference>
<organism evidence="2 3">
    <name type="scientific">Roseateles subflavus</name>
    <dbReference type="NCBI Taxonomy" id="3053353"/>
    <lineage>
        <taxon>Bacteria</taxon>
        <taxon>Pseudomonadati</taxon>
        <taxon>Pseudomonadota</taxon>
        <taxon>Betaproteobacteria</taxon>
        <taxon>Burkholderiales</taxon>
        <taxon>Sphaerotilaceae</taxon>
        <taxon>Roseateles</taxon>
    </lineage>
</organism>
<comment type="caution">
    <text evidence="2">The sequence shown here is derived from an EMBL/GenBank/DDBJ whole genome shotgun (WGS) entry which is preliminary data.</text>
</comment>
<dbReference type="Pfam" id="PF08818">
    <property type="entry name" value="DUF1801"/>
    <property type="match status" value="1"/>
</dbReference>
<proteinExistence type="predicted"/>
<dbReference type="Proteomes" id="UP001238603">
    <property type="component" value="Unassembled WGS sequence"/>
</dbReference>
<dbReference type="SUPFAM" id="SSF159888">
    <property type="entry name" value="YdhG-like"/>
    <property type="match status" value="1"/>
</dbReference>
<dbReference type="InterPro" id="IPR014922">
    <property type="entry name" value="YdhG-like"/>
</dbReference>
<dbReference type="Pfam" id="PF13376">
    <property type="entry name" value="OmdA"/>
    <property type="match status" value="1"/>
</dbReference>
<keyword evidence="3" id="KW-1185">Reference proteome</keyword>
<gene>
    <name evidence="2" type="ORF">QRD43_05940</name>
</gene>
<evidence type="ECO:0000313" key="2">
    <source>
        <dbReference type="EMBL" id="MDL5031443.1"/>
    </source>
</evidence>
<evidence type="ECO:0000313" key="3">
    <source>
        <dbReference type="Proteomes" id="UP001238603"/>
    </source>
</evidence>
<reference evidence="2 3" key="1">
    <citation type="submission" date="2023-06" db="EMBL/GenBank/DDBJ databases">
        <title>Pelomonas sp. APW6 16S ribosomal RNA gene genome sequencing and assembly.</title>
        <authorList>
            <person name="Woo H."/>
        </authorList>
    </citation>
    <scope>NUCLEOTIDE SEQUENCE [LARGE SCALE GENOMIC DNA]</scope>
    <source>
        <strain evidence="2 3">APW6</strain>
    </source>
</reference>
<sequence length="198" mass="22312">MLDPRVDAYIEKAAPFAHPLLRLWRELVHAQCPGVEETIKWGFPHFMWQGRILTSMAAFKAHASIGFWQGEAVTGAAERREGMGELGKLTAVSDLPSTTELKAMLRRAQTLIEQGAKPARAPRPAPRPVPDLPPALAQALAARPAAQAFFEGLPPSHRREYLEWIVEAKREETRDKRIAQAVEWLGEGKRRNWKYENC</sequence>
<dbReference type="EMBL" id="JASVDS010000002">
    <property type="protein sequence ID" value="MDL5031443.1"/>
    <property type="molecule type" value="Genomic_DNA"/>
</dbReference>
<name>A0ABT7LF24_9BURK</name>
<dbReference type="Gene3D" id="3.90.1150.200">
    <property type="match status" value="1"/>
</dbReference>
<feature type="domain" description="YdhG-like" evidence="1">
    <location>
        <begin position="21"/>
        <end position="108"/>
    </location>
</feature>
<accession>A0ABT7LF24</accession>
<protein>
    <submittedName>
        <fullName evidence="2">YdeI/OmpD-associated family protein</fullName>
    </submittedName>
</protein>
<evidence type="ECO:0000259" key="1">
    <source>
        <dbReference type="Pfam" id="PF08818"/>
    </source>
</evidence>